<name>A0A452UR97_URSMA</name>
<dbReference type="OMA" id="RKTECFS"/>
<dbReference type="GO" id="GO:0097229">
    <property type="term" value="C:sperm end piece"/>
    <property type="evidence" value="ECO:0007669"/>
    <property type="project" value="Ensembl"/>
</dbReference>
<dbReference type="Ensembl" id="ENSUMAT00000027911.1">
    <property type="protein sequence ID" value="ENSUMAP00000023576.1"/>
    <property type="gene ID" value="ENSUMAG00000017138.1"/>
</dbReference>
<dbReference type="GO" id="GO:0061512">
    <property type="term" value="P:protein localization to cilium"/>
    <property type="evidence" value="ECO:0007669"/>
    <property type="project" value="Ensembl"/>
</dbReference>
<gene>
    <name evidence="4" type="primary">FSIP2</name>
</gene>
<evidence type="ECO:0000256" key="2">
    <source>
        <dbReference type="SAM" id="MobiDB-lite"/>
    </source>
</evidence>
<feature type="coiled-coil region" evidence="1">
    <location>
        <begin position="5091"/>
        <end position="5118"/>
    </location>
</feature>
<reference evidence="4" key="1">
    <citation type="submission" date="2019-03" db="UniProtKB">
        <authorList>
            <consortium name="Ensembl"/>
        </authorList>
    </citation>
    <scope>IDENTIFICATION</scope>
</reference>
<feature type="coiled-coil region" evidence="1">
    <location>
        <begin position="189"/>
        <end position="224"/>
    </location>
</feature>
<sequence>TQSLESEGVHKTHLPGVGAGQLLDLPLGVKLPMIPGSKTLYYTTKLSEKLFRPSYGFNLTDPYCRLLENQYKSLHDPHLRAYYKRKDILRRLKKGGYITSNNKIVCTLRELNKYRQYLTSLKLDFERNYIRDQEMLAKQVNRLQEKSQIPRRSDVARFQNWLLQEGTQSIKDQERLIRHRYWDMINRELEQLERTAEEQRLLRMDREERRQREYTRRKLSLRRKIEEEWKTKEMLLLTKIGEDVKREARIEEQRRRSREESDRKKQALLEKKMAYHLQKMQENGFKGEEMRNDTFHYRGQDGTYSSEHLKRSCYSWRYFLNSNISLIVVIQSLWQLSRESTGSNTFISIHPYSRNMIFSYVKLSLLSLGAAYISTQNSVISPQLSPTRNCPKSSQSYLDPPKDEVYNISFALNATGINEIQFYNQHWYKNFLREVTSEELNSIIQNIMTWVVATVTSILYPAITKYEERLRTKAYPVSDDSVLSSESSSFCSTCNEEFTHGSYTSATTKTFRGEPCAFTVDLSVRRPATPLKPPPAHVERTTVGKTYHTEGQSMTSELKYNKTSMTYAYPKLRTCKSDSHLLASFETGTKKSKDATTETDGLEGPLFPDQREKAMSEMKNLKNVFVNFKCHLKGETELILESIFQEIMSDLTQAIPSISSVTAEVFVDQSEPEKGDLLSNVDICSAASEIVENMLEKLQSAVEKKCVEIFSQEDLSVDIKPSLPPSREHLSPSNGKSLKVSLPYNLEPMCDIAEDMVHAILEKLMTLATCKQNELPYLEDPIKLSDQQPMTDPTYISLERDNKKKSSPEPDAANLIVKDQIQNLISNIFSQSSLVGYIEEAISTILEYIQTELNNERLTASEETVVLLQVLDDIFTQLHQEPVKADVQKCRHSRPRNLSDTEEKYRLTGSRLSNGPRSRRSFLPINVPGMVLYSEDDNEEIDKIVKNVLDSSFKDEKPKSQKQVPENWFTKGNTNFEYKRNSKAPTNAASRRSKVAFCDGGLKAELPSFNNKEILKEKPCLNRDILIFSQDQKHHIQKASENIVKSILTEMLKDLSSVPPGHLHNRTGKEASVLVSEKSQGLSHQEWMDQMFSVSEISAVAQEITDAVLNILHKTSSCIPNTTKRSISSPIQTSLGSSDTPHMVKEAPNKKSLKVWFDSEKKVKYLSSFDVDPAKPSVLKSEKSEPQPVDDITDKIINTVFKRLKLFICPKLQMGFKPSVVEQSSLQSQLSTYTTKVVNIVLRAIQNELELNKRSLNRREIDHTKSLTGKGFFADTDKLESLVSIMESPLLTCICEMLSSGHSDQSNISLPSDKPKPATSYRSDTVDKQNVLPSRQDKKSFHKYLATPCAFHSVVNGKDLKDNARLQVLDSIGETLYEMLCNLIGTHQHHQPPYSKLNREKNENAKMATTLQSNIQLISKTILEYILAKLCSVDMDTSFASSGFKPISESLDIDNLSFASIIEEMAKCIDIISSIVSRMIQEGNKEVTKSKAKTIAPVSSKTGSTKEMYPNELKALASDILNMVFDKLEGFANGNLETLGSINDGNEESNKIDLEFESPSTFTDTHEELLQSALYINAKKISSTILKAIQTELNMNSLDLRTSVNTPPPEKQMLKNIVNLILDAVSSDMFNETESEERGIETHRYRPTYGNFLPGGAESDSFLEDVSHTGKEFIGDRTLLREEAKSDSLKQWVLERTLNKIEVKLKEPQKSPVVPIIRNILNEIFQNALVNQLNVLSLSHSHLSGIVHNVDEPIPQTSVQFTDKMIGPLVSETDVIIVADDVVTTVFHKLHSAAMLERNETENRYKTITFRANVSLHEHTHGGKSSVTVLDKNPCPLKSRFSVDKQAKVNIVEDIVQAILTNLETFATSKVKSLFSLPAKDLYSDDQLSSCLVDHITSEKTNSVCQLSVNKLNTYATEVARKILQGIKHELDKERESPFLTHNIVVSESIASQVVNTVLDIVTSKGKCDKNSEKEINSDQQEGIIEKLFNKTEYRKVLQFQIQDIIEGILCDIYEKTLYQNNLSCATPTPKCSIAGKHSGANSEIFIEDANNIIPELSVPKSDVILISNDIVDIVLHNLSSAVMLSINAKNPISARLPLTTCDTFSKAVCQQPPLMGSKSERTTEYLPFSRNLKSAYADDCQKTTAEKEDAKEFPPDPCEENANFITKTIFNRLEAFATERIDSLITLAFQSKEKSIASLELENYKQDDSIFYESSQVESNVNVLKISTKTILSQELTDSTFASYRENLRSTIHLSQASLKEYADIIASAILKLIKNDLDFEIQKMYPYPNNISFQENIIVSGIVSSILKSLYDKRSAKEIGVYSKDNPKLFSQLAVSNEILLGQREQEKNKLSLFSKYPLEQNQTTLERESQIIVLEEIFMRNGKSKQKEKTALLSAVEEVLTKVHQRIMEIIGHLPPFNETPHLISNSKIKTSDITQKNIFQSQINSVANDIVECVLGKMYSIVVTSLNESNKKVEASDNNDTLSKKAACIKETKQAGKGSHPPRYVIPQVYSYAGSQNVSLLENKFLQYSPLQVGKDLVQMVLNKVINFASIHVEETLSPESCSDELQPVKPHSSKVSSKGNPTPDFKTSLKARSKVTPLPKFRKKSHIGPSGAKVKSKTKLGPGEKTPKGSQSKTTTGLPYTLSTKDAKNLLQMRLPTSELKMYAKDIISSILETIVKEFEKVKQTRAMIKVKALPSDQILAANKIVNTILQGLYSTSNHNLAYPTKFSHVDHLKLTQGNLDAEYLAKPQACFYLENVSSQLEQIFPKEGIFKKMFDKWQAESNDMENEKCKLMMIAENVLTEIPIKAKELEYSLSLLNLPQLEDCESRCYHHFKGASTRVEDTKAQISMFGREIVEMLFEKLQLCFLSQVPSPNRKETVASGKEYISTKSKYDLPIKDILSSVPIYNTKTVDQISLGSSNQIVREIVERVLNILESYVDLQFKYISKYEFSEIVKMPVENFFPLQQRLLSKKMLPKLQPLKKFSDEPNSNTIISKENIQNTLLQIHSFHSELLTYAINIVSDMLSIIKNKLDKEISQVEPSSISTLKETVIASEIIGTLMDQCTHINNLPKKSLFQGAENTYIVNQVELATNMKMPTSKLKEVSFANNPSQTSVPGFVCYSEENMKKKYRASSNLPSHARTSEEDTIKSSEPMERLDSDNIPTCFKNKVQDYSPRESNFGHFDQNIQGNSSLPEGSVLQKLFKKANESTEAALKQAMSFIEIGKGENPRVFHYETLKPVESSQIQTTVSPLKICLAAENIVNTVLSSYGFPSQPHINENMETMKPFFLSKQNPLSVISGGQKNEEKSLLRMWDKKINCIPEEENKKPKASGEDFSLLQKWESKRSPNGKALKEVKVIAFADHELGPKEIHLVARHITTTVVTYFKNFETRVSSEEKVSIISTLSRKKCESKQPLRSIYNDSSLNQFCEHLTESIVCHLTSSISGNTKDSSEKEETPESQNVGFNKIISIDSQMSESRSISIGKLALSISDIITEILFNSNIIEVNVAQQRFPLKTKYIYCPRPASADIDNLFQDLLTGVIHVMSKEMGINHHLESNGRKKSFSMLRRNSVTICNETNTMERQKGSRDWESSNYQVDHLLQKSKLNYLACKLDNLVSTLKTRESKEVVNKVFNIVLDLFLPDEHPGEAMNSDKKGGTFFSSSNDQQSNSILGNNLGLTPKAVFLLNVVCEKLIRTLLEKCTNTVFLDSSPLSNEISAEEYQLLKTLQSIEDEELDYCKGAMDCEQFQGDYMSDFLENLAEMDQDLLSSDSMLTIISHSLVKSLMNKLCHSVQLPQSPPFANKPLKYTGKEMQSSFINAKGPELTELRQGKAFLEFMSYDGNALTGSLNNPIGVSSKIQEPFGKKCSVNSTSVPPLKRQGTKDMNSIPIHNKLYPGDINTGVYSATFLEEIISELFFNLSTSLWDKNKNFTEGRLYEMNTLFVNNVVNEFNNAQVTVLRNVEERLYFPPIHKETISRIVDSVYYDVLQQYKLEVTCDDNLACDNTSIAEQITNGILSEILDYQLPSCFRGKLIPNSYYPLQAEIILQKLQNNLRKFTSQSRSSTGYSTMLSHSFLEDIIRRLLSQLIPSPNKASPLGNKYCMSSDFNEMSTCIINKVISAISKHKIWFTIYDNQYLCTGKNLQKMVDSVYSNIMQMSDSLVSIQKNIVSQSPIMIDRIASFIIQEIIENHLQPFLCGEGLLRPKTPLDAVSNMVRQVLSEVIESHRPQTPSPLGIYPDTFVGEIVARLLSKIFSPKHNTEIELENMTQKIVNSINNHFNKAKIHFLYDDKEQSYTSVNTDIVDELVTSIYRNVLKQHWLDPEVDKESEDSDIFVENITNLIVAAISDYLLHPLFSGDLSSPSHSIAMAENIVQEILSNISKSTKPSQSLSPYNTLLPYTFLEDMIRVLLSRIFPSASSNVPDRETPKDRSRANFNEIASKIISDIRMKISQHEIRFSRNEEETKFVYSEDDVQHLVDSVFKNISQNSESQETVEQNITSSNDILIDRIAGLIIKHICKQHLQPFVDGKLLTSSSYTYFDDERKQWFYATVYSSTFLEDVVSGVLSKIFHRVLGIVQTKSVRDSEDELFDKAEKLIYLIAEEFSKFKVSILENAEEQLCLPPVERNIVKNIIDKVYSKLLQEYEMEITPDKGFLNDTKILAARITKIILAETFDFQIHPNLIGKLPFKSHSKLNTNVLMKRVQCNITKLRFQRQASTIYTTMLSHTHLEKIVTQLISQMSPLACRTECPDTSESDLSNTVIKLINDIMSIISKHAICIIKHGNEKQSMISEKDIQSMVDSIYADLSYSNLYQSLTKDKKGISNIPVSKIASFIIKEIFNHHLQSFFSGDKTLVSSVVDQTYKQKAIDPKQRELSFIVNSAFFLEEVISELLCKLLYAFSHNLLAAENSKAKITNMVTTLVNSIVQEFTTSEILVADNFDDDMRFSEGYKEIVQKTVNLIYEKILDEYKSLIQVYMAIQSDTVCFGRKIYHLLLEEIYDYQVQSLVSGELVSSSYSSPQADNIIRNVLNAITSDSHTLPSCITVLPRSLLEDMIYKLLVHIFPSPDTESELKEEEVTSDCEFVDATSKLTDEIIEEISEHEIRLATAEENAESMQLEMIENLVDSICNNILKKSEFQAEIQKGTDKKGGSFLSKIAGFIMKEIMDHHLEPFLHSEESSSSDVSDYGHMSVLSKPGKEKTQPALYSATFLEDVIVDLVHKFYSLPSITEDSKKKEMLEPDIVGLAIKFANSLIGEFRKSKIKVLPNAEAMFSFPPIDKETVDKISNFVYDQFIGKYGSSDIQKDDKSNIVTEMIAALAQKAISAFKIQPLFSGDWSSTFFSFLNPDNITQRVQHLPQQTSKQINRSLKGNELKSFKTEETSMKKGDIQDPIVTSITRMMKSNMINMLSGPAASVANEKKETENKMEISIKKYENVSGVTSPTTSMKSKDRQEPDLRVTLKNNEIEKKSISASKDEKRQGNKVHTQSPVATDVTEYKEEILEPNFEINNEKKTDKTRENTFKKEDKPFQLSLTSEVRNTGTTTKNVLKPVIQKPKREDGKNSPSQTDINEEQYSDYEYVQNVIENIYDNILEIYHSPESADYSKPQSLPNDTTSHVIQEVCQDFTQSVSTKNSSLSINKNLPVKEKEEEEKERNTIREKERERKKEKEKKSERGKKTEKVKSEEIKNEPSKSDSLHYQPKSKPGIVPAKFLEDVIIEMVNKLLFSSSSEAQICDRCQNVSDDKNQAELYEAAMKLTDSLLKEFSDAQIKVFRPHKGNQFFPCVDKVSSVPKAFPRHKESTADETSSNVKKITVDKMPLTHKMTEKLSSNKIPFLDKIEVIDKTLVNKVVHSSVCDILKEYKSQDLICKNIKNNGENLARRLTSAVINEIFQHQLNFIFSDEVPASACLPLESKDVVRKVQKVAQTASKECQTSSPYTIMLPHEFLENVISALLFKIVSTVYNTEVETSEYSWFTELDFLQMKLLNTVTIAISKDKDMTIQYVESLHPNDDEIIQLVTHSIYNNLLSQFGSQEIIQNCVASGCRILSETIVDLVLKEVTGNQLQNYFSGKLTPHQCAEVDSVVENILKDVSQTADAPQPQPSHVHILPYNVIEEIAVKFLSKLLSVFPKVDKERTKSLENDMQKISSKILNSMQEFISKSKIKLVPPAKELPTVPLANNESIEKVVNSVYASVLKHSGSHTTIFQDLMGKSNVLSDIIGLLMVKEISNSEFQSQVEDKVSSSELALEAVKIMEKVVKIVDELKPQEKSSSKKRSMLDARFLEEALALFLAKIVRLPSASSKDAKNLSKPELNKIASQLTKSVTAEISQSNINLVANPEEHLLNPESVEMISQVIDSVYSNVLQQSGTQEELYDDIKCTNTVFPRKVASLIINGVSHFPLDTVISRKNSSANLSGNLDVNRIIQKTQKHAAINTMYELEEDEPYQDSTGNFPIKIVPHFGNKAIKIDPEIISDHLAVISVKTQPLEKLKMECLRKTGHSITELRKASINGRSYSLPDTSNVEKIKRERRISLNKLGRLDVKPFEAACRNSFQNIRKPDITKVELLKDVQNKKDLIIRLVAHDIDQEDSAGTLEEELMSEDEVVLKEIVQEECLREQFEDQVTKAMKPRESKVVSSKPTLSTNSLKKFLSLSKCCQPTSSANIESTEATSNHIIEPKERKVKRAITKLDIYMSNCTLCNTCFSLFQKEKRNLSTEPTHYFIHRIMSSSSYNQEDLISSARYCVVSNKTLTMYFALFWQLITIFEGNKNITGSVYSSKEFISETLKPSMSKQGSKMLAKVSSALSKVFSRTNTNISKSSSPPHQDEQ</sequence>
<feature type="compositionally biased region" description="Basic and acidic residues" evidence="2">
    <location>
        <begin position="5641"/>
        <end position="5693"/>
    </location>
</feature>
<feature type="compositionally biased region" description="Basic and acidic residues" evidence="2">
    <location>
        <begin position="3145"/>
        <end position="3163"/>
    </location>
</feature>
<evidence type="ECO:0000313" key="4">
    <source>
        <dbReference type="Ensembl" id="ENSUMAP00000023576"/>
    </source>
</evidence>
<dbReference type="PANTHER" id="PTHR47315">
    <property type="entry name" value="FIBROUS SHEATH INTERACTING PROTEIN 2"/>
    <property type="match status" value="1"/>
</dbReference>
<evidence type="ECO:0000256" key="1">
    <source>
        <dbReference type="SAM" id="Coils"/>
    </source>
</evidence>
<feature type="region of interest" description="Disordered" evidence="2">
    <location>
        <begin position="5437"/>
        <end position="5490"/>
    </location>
</feature>
<dbReference type="GO" id="GO:0007288">
    <property type="term" value="P:sperm axoneme assembly"/>
    <property type="evidence" value="ECO:0007669"/>
    <property type="project" value="Ensembl"/>
</dbReference>
<accession>A0A452UR97</accession>
<feature type="region of interest" description="Disordered" evidence="2">
    <location>
        <begin position="5641"/>
        <end position="5701"/>
    </location>
</feature>
<feature type="region of interest" description="Disordered" evidence="2">
    <location>
        <begin position="1302"/>
        <end position="1333"/>
    </location>
</feature>
<dbReference type="GO" id="GO:0097228">
    <property type="term" value="C:sperm principal piece"/>
    <property type="evidence" value="ECO:0007669"/>
    <property type="project" value="Ensembl"/>
</dbReference>
<feature type="compositionally biased region" description="Basic and acidic residues" evidence="2">
    <location>
        <begin position="5446"/>
        <end position="5478"/>
    </location>
</feature>
<evidence type="ECO:0000259" key="3">
    <source>
        <dbReference type="Pfam" id="PF15783"/>
    </source>
</evidence>
<dbReference type="InterPro" id="IPR038891">
    <property type="entry name" value="FSIP2"/>
</dbReference>
<dbReference type="GeneTree" id="ENSGT00680000100018"/>
<keyword evidence="1" id="KW-0175">Coiled coil</keyword>
<feature type="region of interest" description="Disordered" evidence="2">
    <location>
        <begin position="2563"/>
        <end position="2646"/>
    </location>
</feature>
<feature type="domain" description="Fibrous sheath-interacting protein 2 C-terminal" evidence="3">
    <location>
        <begin position="5201"/>
        <end position="5340"/>
    </location>
</feature>
<feature type="domain" description="Fibrous sheath-interacting protein 2 C-terminal" evidence="3">
    <location>
        <begin position="5832"/>
        <end position="6697"/>
    </location>
</feature>
<feature type="region of interest" description="Disordered" evidence="2">
    <location>
        <begin position="3134"/>
        <end position="3165"/>
    </location>
</feature>
<feature type="region of interest" description="Disordered" evidence="2">
    <location>
        <begin position="5536"/>
        <end position="5572"/>
    </location>
</feature>
<proteinExistence type="predicted"/>
<protein>
    <submittedName>
        <fullName evidence="4">Fibrous sheath interacting protein 2</fullName>
    </submittedName>
</protein>
<feature type="compositionally biased region" description="Low complexity" evidence="2">
    <location>
        <begin position="2572"/>
        <end position="2583"/>
    </location>
</feature>
<dbReference type="Pfam" id="PF15783">
    <property type="entry name" value="FSIP2"/>
    <property type="match status" value="4"/>
</dbReference>
<dbReference type="PANTHER" id="PTHR47315:SF3">
    <property type="entry name" value="FIBROUS SHEATH-INTERACTING PROTEIN 2-LIKE"/>
    <property type="match status" value="1"/>
</dbReference>
<organism evidence="4">
    <name type="scientific">Ursus maritimus</name>
    <name type="common">Polar bear</name>
    <name type="synonym">Thalarctos maritimus</name>
    <dbReference type="NCBI Taxonomy" id="29073"/>
    <lineage>
        <taxon>Eukaryota</taxon>
        <taxon>Metazoa</taxon>
        <taxon>Chordata</taxon>
        <taxon>Craniata</taxon>
        <taxon>Vertebrata</taxon>
        <taxon>Euteleostomi</taxon>
        <taxon>Mammalia</taxon>
        <taxon>Eutheria</taxon>
        <taxon>Laurasiatheria</taxon>
        <taxon>Carnivora</taxon>
        <taxon>Caniformia</taxon>
        <taxon>Ursidae</taxon>
        <taxon>Ursus</taxon>
    </lineage>
</organism>
<feature type="domain" description="Fibrous sheath-interacting protein 2 C-terminal" evidence="3">
    <location>
        <begin position="4002"/>
        <end position="4525"/>
    </location>
</feature>
<dbReference type="InterPro" id="IPR031554">
    <property type="entry name" value="FSIP2_C"/>
</dbReference>
<dbReference type="GO" id="GO:0120212">
    <property type="term" value="C:sperm head-tail coupling apparatus"/>
    <property type="evidence" value="ECO:0007669"/>
    <property type="project" value="Ensembl"/>
</dbReference>
<feature type="compositionally biased region" description="Polar residues" evidence="2">
    <location>
        <begin position="2633"/>
        <end position="2646"/>
    </location>
</feature>
<feature type="domain" description="Fibrous sheath-interacting protein 2 C-terminal" evidence="3">
    <location>
        <begin position="4622"/>
        <end position="5185"/>
    </location>
</feature>
<dbReference type="GO" id="GO:0097225">
    <property type="term" value="C:sperm midpiece"/>
    <property type="evidence" value="ECO:0007669"/>
    <property type="project" value="Ensembl"/>
</dbReference>